<sequence length="222" mass="26277">MVYTFTCSDPRYEIYMGRDKFENEELIAHGWPEDVWFHVDKLSSAHIYLRMPLPERPLPDDKQDPDLKSIPQKVLDEVAQLTKANSIEGCKQPHVDIVYTPWSNLRKSAHMDIGQVGFKDEKRVRYIKNVAKDRELLKALEKTQQEPKVDLKAAREQRDREQLRKRKEEMRKRRQAEEEEAKRKEEERQLRCYASLQAVEPEFTDKGDGTIESCRAIEEDFL</sequence>
<proteinExistence type="inferred from homology"/>
<dbReference type="EMBL" id="AEYI02001043">
    <property type="protein sequence ID" value="KFG42200.1"/>
    <property type="molecule type" value="Genomic_DNA"/>
</dbReference>
<reference evidence="4 5" key="1">
    <citation type="submission" date="2014-03" db="EMBL/GenBank/DDBJ databases">
        <authorList>
            <person name="Sibley D."/>
            <person name="Venepally P."/>
            <person name="Karamycheva S."/>
            <person name="Hadjithomas M."/>
            <person name="Khan A."/>
            <person name="Brunk B."/>
            <person name="Roos D."/>
            <person name="Caler E."/>
            <person name="Lorenzi H."/>
        </authorList>
    </citation>
    <scope>NUCLEOTIDE SEQUENCE [LARGE SCALE GENOMIC DNA]</scope>
    <source>
        <strain evidence="5">p89</strain>
    </source>
</reference>
<protein>
    <submittedName>
        <fullName evidence="4">CCDC25 protein</fullName>
    </submittedName>
</protein>
<dbReference type="VEuPathDB" id="ToxoDB:TGP89_228300"/>
<evidence type="ECO:0000256" key="2">
    <source>
        <dbReference type="SAM" id="MobiDB-lite"/>
    </source>
</evidence>
<feature type="region of interest" description="Disordered" evidence="2">
    <location>
        <begin position="145"/>
        <end position="188"/>
    </location>
</feature>
<dbReference type="PANTHER" id="PTHR13049:SF2">
    <property type="entry name" value="COILED-COIL DOMAIN-CONTAINING PROTEIN 25"/>
    <property type="match status" value="1"/>
</dbReference>
<dbReference type="InterPro" id="IPR008532">
    <property type="entry name" value="NFACT_RNA-bd"/>
</dbReference>
<comment type="similarity">
    <text evidence="1">Belongs to the CCDC25 family.</text>
</comment>
<dbReference type="AlphaFoldDB" id="A0A086KCT2"/>
<dbReference type="OrthoDB" id="200398at2759"/>
<evidence type="ECO:0000313" key="4">
    <source>
        <dbReference type="EMBL" id="KFG42200.1"/>
    </source>
</evidence>
<feature type="domain" description="NFACT RNA-binding" evidence="3">
    <location>
        <begin position="1"/>
        <end position="120"/>
    </location>
</feature>
<gene>
    <name evidence="4" type="ORF">TGP89_228300</name>
</gene>
<evidence type="ECO:0000313" key="5">
    <source>
        <dbReference type="Proteomes" id="UP000028828"/>
    </source>
</evidence>
<dbReference type="Pfam" id="PF05670">
    <property type="entry name" value="NFACT-R_1"/>
    <property type="match status" value="1"/>
</dbReference>
<organism evidence="4 5">
    <name type="scientific">Toxoplasma gondii p89</name>
    <dbReference type="NCBI Taxonomy" id="943119"/>
    <lineage>
        <taxon>Eukaryota</taxon>
        <taxon>Sar</taxon>
        <taxon>Alveolata</taxon>
        <taxon>Apicomplexa</taxon>
        <taxon>Conoidasida</taxon>
        <taxon>Coccidia</taxon>
        <taxon>Eucoccidiorida</taxon>
        <taxon>Eimeriorina</taxon>
        <taxon>Sarcocystidae</taxon>
        <taxon>Toxoplasma</taxon>
    </lineage>
</organism>
<feature type="compositionally biased region" description="Basic and acidic residues" evidence="2">
    <location>
        <begin position="145"/>
        <end position="171"/>
    </location>
</feature>
<name>A0A086KCT2_TOXGO</name>
<evidence type="ECO:0000256" key="1">
    <source>
        <dbReference type="ARBA" id="ARBA00008998"/>
    </source>
</evidence>
<accession>A0A086KCT2</accession>
<evidence type="ECO:0000259" key="3">
    <source>
        <dbReference type="Pfam" id="PF05670"/>
    </source>
</evidence>
<dbReference type="PANTHER" id="PTHR13049">
    <property type="entry name" value="DUF814-RELATED"/>
    <property type="match status" value="1"/>
</dbReference>
<dbReference type="InterPro" id="IPR039730">
    <property type="entry name" value="Jlp2/Ccd25"/>
</dbReference>
<comment type="caution">
    <text evidence="4">The sequence shown here is derived from an EMBL/GenBank/DDBJ whole genome shotgun (WGS) entry which is preliminary data.</text>
</comment>
<dbReference type="Proteomes" id="UP000028828">
    <property type="component" value="Unassembled WGS sequence"/>
</dbReference>